<sequence length="66" mass="7186">MDVPWAAQFVPFGLFPDLGSCLRPAHPLSLLLTMESMGVRVSDVQPSSGQLEVHSLHVSVSVLRRS</sequence>
<keyword evidence="2" id="KW-1185">Reference proteome</keyword>
<proteinExistence type="predicted"/>
<reference evidence="1 2" key="1">
    <citation type="journal article" date="2021" name="Elife">
        <title>Chloroplast acquisition without the gene transfer in kleptoplastic sea slugs, Plakobranchus ocellatus.</title>
        <authorList>
            <person name="Maeda T."/>
            <person name="Takahashi S."/>
            <person name="Yoshida T."/>
            <person name="Shimamura S."/>
            <person name="Takaki Y."/>
            <person name="Nagai Y."/>
            <person name="Toyoda A."/>
            <person name="Suzuki Y."/>
            <person name="Arimoto A."/>
            <person name="Ishii H."/>
            <person name="Satoh N."/>
            <person name="Nishiyama T."/>
            <person name="Hasebe M."/>
            <person name="Maruyama T."/>
            <person name="Minagawa J."/>
            <person name="Obokata J."/>
            <person name="Shigenobu S."/>
        </authorList>
    </citation>
    <scope>NUCLEOTIDE SEQUENCE [LARGE SCALE GENOMIC DNA]</scope>
</reference>
<evidence type="ECO:0000313" key="1">
    <source>
        <dbReference type="EMBL" id="GFN77204.1"/>
    </source>
</evidence>
<gene>
    <name evidence="1" type="ORF">PoB_000371000</name>
</gene>
<evidence type="ECO:0000313" key="2">
    <source>
        <dbReference type="Proteomes" id="UP000735302"/>
    </source>
</evidence>
<protein>
    <submittedName>
        <fullName evidence="1">Uncharacterized protein</fullName>
    </submittedName>
</protein>
<dbReference type="EMBL" id="BLXT01000438">
    <property type="protein sequence ID" value="GFN77204.1"/>
    <property type="molecule type" value="Genomic_DNA"/>
</dbReference>
<dbReference type="Proteomes" id="UP000735302">
    <property type="component" value="Unassembled WGS sequence"/>
</dbReference>
<dbReference type="AlphaFoldDB" id="A0AAV3Y2Z6"/>
<accession>A0AAV3Y2Z6</accession>
<organism evidence="1 2">
    <name type="scientific">Plakobranchus ocellatus</name>
    <dbReference type="NCBI Taxonomy" id="259542"/>
    <lineage>
        <taxon>Eukaryota</taxon>
        <taxon>Metazoa</taxon>
        <taxon>Spiralia</taxon>
        <taxon>Lophotrochozoa</taxon>
        <taxon>Mollusca</taxon>
        <taxon>Gastropoda</taxon>
        <taxon>Heterobranchia</taxon>
        <taxon>Euthyneura</taxon>
        <taxon>Panpulmonata</taxon>
        <taxon>Sacoglossa</taxon>
        <taxon>Placobranchoidea</taxon>
        <taxon>Plakobranchidae</taxon>
        <taxon>Plakobranchus</taxon>
    </lineage>
</organism>
<comment type="caution">
    <text evidence="1">The sequence shown here is derived from an EMBL/GenBank/DDBJ whole genome shotgun (WGS) entry which is preliminary data.</text>
</comment>
<name>A0AAV3Y2Z6_9GAST</name>